<dbReference type="RefSeq" id="WP_015441594.1">
    <property type="nucleotide sequence ID" value="NC_020520.1"/>
</dbReference>
<evidence type="ECO:0000256" key="2">
    <source>
        <dbReference type="ARBA" id="ARBA00023015"/>
    </source>
</evidence>
<keyword evidence="2" id="KW-0805">Transcription regulation</keyword>
<evidence type="ECO:0000256" key="3">
    <source>
        <dbReference type="ARBA" id="ARBA00023125"/>
    </source>
</evidence>
<dbReference type="InterPro" id="IPR005119">
    <property type="entry name" value="LysR_subst-bd"/>
</dbReference>
<keyword evidence="3" id="KW-0238">DNA-binding</keyword>
<keyword evidence="4" id="KW-0804">Transcription</keyword>
<dbReference type="PANTHER" id="PTHR30537">
    <property type="entry name" value="HTH-TYPE TRANSCRIPTIONAL REGULATOR"/>
    <property type="match status" value="1"/>
</dbReference>
<protein>
    <submittedName>
        <fullName evidence="6">Putative LysR family transcriptional regulator</fullName>
    </submittedName>
</protein>
<dbReference type="PROSITE" id="PS50931">
    <property type="entry name" value="HTH_LYSR"/>
    <property type="match status" value="1"/>
</dbReference>
<sequence>MAEFEQLLPPLATLVPFEAAYRLGSFTRAARELHQSQATVSRRVRELEQNLGVELFKRQRYDVSPTADGELLAASVRLSLSELSATADLIRRRALGNDSITLLTSLSLATATVAPVLGEFQRTHPDVNIRVLASDDLVASTDEDFDLALGYGPNESPQFTVEFIAEEAVFPVCSPTFAARLPSPITPDDLAVLPLLHVDYVDPGWTTWQDVLATSLVGEVGRVKSVVFTSYQVCLDVAERDGGIALGWERSVRSRLDAGTLVRVPDITIPHAGRINAYFPKRTAQNPHAAEFVALLKQVLADDEASTSDLLPSN</sequence>
<name>A0A6C7E6D9_ILUCY</name>
<dbReference type="EMBL" id="AP012057">
    <property type="protein sequence ID" value="BAN02347.1"/>
    <property type="molecule type" value="Genomic_DNA"/>
</dbReference>
<dbReference type="Pfam" id="PF03466">
    <property type="entry name" value="LysR_substrate"/>
    <property type="match status" value="1"/>
</dbReference>
<dbReference type="SUPFAM" id="SSF46785">
    <property type="entry name" value="Winged helix' DNA-binding domain"/>
    <property type="match status" value="1"/>
</dbReference>
<dbReference type="Proteomes" id="UP000011863">
    <property type="component" value="Chromosome"/>
</dbReference>
<dbReference type="InterPro" id="IPR036388">
    <property type="entry name" value="WH-like_DNA-bd_sf"/>
</dbReference>
<evidence type="ECO:0000259" key="5">
    <source>
        <dbReference type="PROSITE" id="PS50931"/>
    </source>
</evidence>
<reference evidence="6 7" key="1">
    <citation type="journal article" date="2013" name="Int. J. Syst. Evol. Microbiol.">
        <title>Ilumatobacter nonamiense sp. nov. and Ilumatobacter coccineum sp. nov., isolated from seashore sand.</title>
        <authorList>
            <person name="Matsumoto A."/>
            <person name="Kasai H."/>
            <person name="Matsuo Y."/>
            <person name="Shizuri Y."/>
            <person name="Ichikawa N."/>
            <person name="Fujita N."/>
            <person name="Omura S."/>
            <person name="Takahashi Y."/>
        </authorList>
    </citation>
    <scope>NUCLEOTIDE SEQUENCE [LARGE SCALE GENOMIC DNA]</scope>
    <source>
        <strain evidence="7">NBRC 103263 / KCTC 29153 / YM16-304</strain>
    </source>
</reference>
<dbReference type="InterPro" id="IPR058163">
    <property type="entry name" value="LysR-type_TF_proteobact-type"/>
</dbReference>
<gene>
    <name evidence="6" type="ORF">YM304_20330</name>
</gene>
<dbReference type="PRINTS" id="PR00039">
    <property type="entry name" value="HTHLYSR"/>
</dbReference>
<keyword evidence="7" id="KW-1185">Reference proteome</keyword>
<feature type="domain" description="HTH lysR-type" evidence="5">
    <location>
        <begin position="9"/>
        <end position="66"/>
    </location>
</feature>
<evidence type="ECO:0000313" key="7">
    <source>
        <dbReference type="Proteomes" id="UP000011863"/>
    </source>
</evidence>
<dbReference type="GO" id="GO:0003700">
    <property type="term" value="F:DNA-binding transcription factor activity"/>
    <property type="evidence" value="ECO:0007669"/>
    <property type="project" value="InterPro"/>
</dbReference>
<dbReference type="InterPro" id="IPR036390">
    <property type="entry name" value="WH_DNA-bd_sf"/>
</dbReference>
<evidence type="ECO:0000313" key="6">
    <source>
        <dbReference type="EMBL" id="BAN02347.1"/>
    </source>
</evidence>
<organism evidence="6 7">
    <name type="scientific">Ilumatobacter coccineus (strain NBRC 103263 / KCTC 29153 / YM16-304)</name>
    <dbReference type="NCBI Taxonomy" id="1313172"/>
    <lineage>
        <taxon>Bacteria</taxon>
        <taxon>Bacillati</taxon>
        <taxon>Actinomycetota</taxon>
        <taxon>Acidimicrobiia</taxon>
        <taxon>Acidimicrobiales</taxon>
        <taxon>Ilumatobacteraceae</taxon>
        <taxon>Ilumatobacter</taxon>
    </lineage>
</organism>
<accession>A0A6C7E6D9</accession>
<proteinExistence type="inferred from homology"/>
<evidence type="ECO:0000256" key="1">
    <source>
        <dbReference type="ARBA" id="ARBA00009437"/>
    </source>
</evidence>
<dbReference type="KEGG" id="aym:YM304_20330"/>
<dbReference type="Pfam" id="PF00126">
    <property type="entry name" value="HTH_1"/>
    <property type="match status" value="1"/>
</dbReference>
<evidence type="ECO:0000256" key="4">
    <source>
        <dbReference type="ARBA" id="ARBA00023163"/>
    </source>
</evidence>
<dbReference type="Gene3D" id="1.10.10.10">
    <property type="entry name" value="Winged helix-like DNA-binding domain superfamily/Winged helix DNA-binding domain"/>
    <property type="match status" value="1"/>
</dbReference>
<dbReference type="InterPro" id="IPR000847">
    <property type="entry name" value="LysR_HTH_N"/>
</dbReference>
<dbReference type="OrthoDB" id="9813056at2"/>
<dbReference type="AlphaFoldDB" id="A0A6C7E6D9"/>
<dbReference type="SUPFAM" id="SSF53850">
    <property type="entry name" value="Periplasmic binding protein-like II"/>
    <property type="match status" value="1"/>
</dbReference>
<comment type="similarity">
    <text evidence="1">Belongs to the LysR transcriptional regulatory family.</text>
</comment>
<dbReference type="GO" id="GO:0003677">
    <property type="term" value="F:DNA binding"/>
    <property type="evidence" value="ECO:0007669"/>
    <property type="project" value="UniProtKB-KW"/>
</dbReference>
<dbReference type="Gene3D" id="3.40.190.10">
    <property type="entry name" value="Periplasmic binding protein-like II"/>
    <property type="match status" value="2"/>
</dbReference>
<dbReference type="PANTHER" id="PTHR30537:SF5">
    <property type="entry name" value="HTH-TYPE TRANSCRIPTIONAL ACTIVATOR TTDR-RELATED"/>
    <property type="match status" value="1"/>
</dbReference>